<dbReference type="Pfam" id="PF00589">
    <property type="entry name" value="Phage_integrase"/>
    <property type="match status" value="1"/>
</dbReference>
<evidence type="ECO:0000259" key="4">
    <source>
        <dbReference type="PROSITE" id="PS51898"/>
    </source>
</evidence>
<dbReference type="InterPro" id="IPR010998">
    <property type="entry name" value="Integrase_recombinase_N"/>
</dbReference>
<sequence length="401" mass="44756">MDKQVHVLPLGVELRADIEVRDRAKPYRARVRWVDPATKKRPSVSEAFETREEAVEWVERLRQAAARGVDPKMATATLAEYGKASLELALRGIEPKTRDPYLAGWRRRVLPTVGHLPVTMITAGVADRAVGAWIADGCSKSTVKNTLAVWARMMDQAVRDELIARNPVQVTGWQRQFAQVEDELENPRALALPDWQTLTALADALVAASADEYRGWGDVVIFAACTATRIGEVSGCRVADIDTTNWVWTLRRQTTPGPGGMQDKGTKGKRARKIPIIEELRQLVTRRAAAMQDKPEARLFVGPRGGRISTGVLRRATHWDAVVAKLGYEHLRRHDLRHTGLTWFADAGVPVHRLQKIAGHTDPRITQRYLHPDIQALVEDGNLLSQHLRSPRGPQLRVVGE</sequence>
<name>A0A7X6L669_9NOCA</name>
<dbReference type="PROSITE" id="PS51898">
    <property type="entry name" value="TYR_RECOMBINASE"/>
    <property type="match status" value="1"/>
</dbReference>
<dbReference type="PANTHER" id="PTHR30349:SF64">
    <property type="entry name" value="PROPHAGE INTEGRASE INTD-RELATED"/>
    <property type="match status" value="1"/>
</dbReference>
<evidence type="ECO:0000256" key="1">
    <source>
        <dbReference type="ARBA" id="ARBA00008857"/>
    </source>
</evidence>
<comment type="caution">
    <text evidence="5">The sequence shown here is derived from an EMBL/GenBank/DDBJ whole genome shotgun (WGS) entry which is preliminary data.</text>
</comment>
<keyword evidence="2" id="KW-0238">DNA-binding</keyword>
<feature type="domain" description="Tyr recombinase" evidence="4">
    <location>
        <begin position="191"/>
        <end position="382"/>
    </location>
</feature>
<dbReference type="EMBL" id="JAAXOS010000009">
    <property type="protein sequence ID" value="NKY28530.1"/>
    <property type="molecule type" value="Genomic_DNA"/>
</dbReference>
<protein>
    <submittedName>
        <fullName evidence="5">Site-specific integrase</fullName>
    </submittedName>
</protein>
<dbReference type="CDD" id="cd00796">
    <property type="entry name" value="INT_Rci_Hp1_C"/>
    <property type="match status" value="1"/>
</dbReference>
<evidence type="ECO:0000313" key="6">
    <source>
        <dbReference type="Proteomes" id="UP000540698"/>
    </source>
</evidence>
<keyword evidence="6" id="KW-1185">Reference proteome</keyword>
<dbReference type="Gene3D" id="1.10.443.10">
    <property type="entry name" value="Intergrase catalytic core"/>
    <property type="match status" value="1"/>
</dbReference>
<dbReference type="SUPFAM" id="SSF56349">
    <property type="entry name" value="DNA breaking-rejoining enzymes"/>
    <property type="match status" value="1"/>
</dbReference>
<comment type="similarity">
    <text evidence="1">Belongs to the 'phage' integrase family.</text>
</comment>
<reference evidence="5 6" key="1">
    <citation type="submission" date="2020-04" db="EMBL/GenBank/DDBJ databases">
        <title>MicrobeNet Type strains.</title>
        <authorList>
            <person name="Nicholson A.C."/>
        </authorList>
    </citation>
    <scope>NUCLEOTIDE SEQUENCE [LARGE SCALE GENOMIC DNA]</scope>
    <source>
        <strain evidence="5 6">DSM 44956</strain>
    </source>
</reference>
<evidence type="ECO:0000256" key="3">
    <source>
        <dbReference type="ARBA" id="ARBA00023172"/>
    </source>
</evidence>
<evidence type="ECO:0000256" key="2">
    <source>
        <dbReference type="ARBA" id="ARBA00023125"/>
    </source>
</evidence>
<dbReference type="InterPro" id="IPR050090">
    <property type="entry name" value="Tyrosine_recombinase_XerCD"/>
</dbReference>
<dbReference type="PANTHER" id="PTHR30349">
    <property type="entry name" value="PHAGE INTEGRASE-RELATED"/>
    <property type="match status" value="1"/>
</dbReference>
<dbReference type="GO" id="GO:0006310">
    <property type="term" value="P:DNA recombination"/>
    <property type="evidence" value="ECO:0007669"/>
    <property type="project" value="UniProtKB-KW"/>
</dbReference>
<dbReference type="GO" id="GO:0015074">
    <property type="term" value="P:DNA integration"/>
    <property type="evidence" value="ECO:0007669"/>
    <property type="project" value="InterPro"/>
</dbReference>
<organism evidence="5 6">
    <name type="scientific">Nocardia gamkensis</name>
    <dbReference type="NCBI Taxonomy" id="352869"/>
    <lineage>
        <taxon>Bacteria</taxon>
        <taxon>Bacillati</taxon>
        <taxon>Actinomycetota</taxon>
        <taxon>Actinomycetes</taxon>
        <taxon>Mycobacteriales</taxon>
        <taxon>Nocardiaceae</taxon>
        <taxon>Nocardia</taxon>
    </lineage>
</organism>
<proteinExistence type="inferred from homology"/>
<dbReference type="GO" id="GO:0003677">
    <property type="term" value="F:DNA binding"/>
    <property type="evidence" value="ECO:0007669"/>
    <property type="project" value="UniProtKB-KW"/>
</dbReference>
<dbReference type="InterPro" id="IPR011010">
    <property type="entry name" value="DNA_brk_join_enz"/>
</dbReference>
<dbReference type="RefSeq" id="WP_062973355.1">
    <property type="nucleotide sequence ID" value="NZ_JAAXOS010000009.1"/>
</dbReference>
<gene>
    <name evidence="5" type="ORF">HGB38_20210</name>
</gene>
<dbReference type="Gene3D" id="1.10.150.130">
    <property type="match status" value="1"/>
</dbReference>
<evidence type="ECO:0000313" key="5">
    <source>
        <dbReference type="EMBL" id="NKY28530.1"/>
    </source>
</evidence>
<keyword evidence="3" id="KW-0233">DNA recombination</keyword>
<dbReference type="InterPro" id="IPR002104">
    <property type="entry name" value="Integrase_catalytic"/>
</dbReference>
<accession>A0A7X6L669</accession>
<dbReference type="InterPro" id="IPR013762">
    <property type="entry name" value="Integrase-like_cat_sf"/>
</dbReference>
<dbReference type="Proteomes" id="UP000540698">
    <property type="component" value="Unassembled WGS sequence"/>
</dbReference>
<dbReference type="AlphaFoldDB" id="A0A7X6L669"/>